<dbReference type="InterPro" id="IPR036875">
    <property type="entry name" value="Znf_CCHC_sf"/>
</dbReference>
<dbReference type="Pfam" id="PF22936">
    <property type="entry name" value="Pol_BBD"/>
    <property type="match status" value="1"/>
</dbReference>
<keyword evidence="10" id="KW-0862">Zinc</keyword>
<dbReference type="Pfam" id="PF14223">
    <property type="entry name" value="Retrotran_gag_2"/>
    <property type="match status" value="1"/>
</dbReference>
<keyword evidence="2" id="KW-0433">Leucine-rich repeat</keyword>
<dbReference type="SUPFAM" id="SSF57756">
    <property type="entry name" value="Retrovirus zinc finger-like domains"/>
    <property type="match status" value="1"/>
</dbReference>
<dbReference type="Pfam" id="PF08263">
    <property type="entry name" value="LRRNT_2"/>
    <property type="match status" value="2"/>
</dbReference>
<feature type="domain" description="CCHC-type" evidence="11">
    <location>
        <begin position="171"/>
        <end position="185"/>
    </location>
</feature>
<dbReference type="InterPro" id="IPR001611">
    <property type="entry name" value="Leu-rich_rpt"/>
</dbReference>
<dbReference type="InterPro" id="IPR001878">
    <property type="entry name" value="Znf_CCHC"/>
</dbReference>
<dbReference type="FunFam" id="3.80.10.10:FF:000129">
    <property type="entry name" value="Leucine-rich repeat receptor-like kinase"/>
    <property type="match status" value="1"/>
</dbReference>
<evidence type="ECO:0000313" key="13">
    <source>
        <dbReference type="Proteomes" id="UP000032141"/>
    </source>
</evidence>
<dbReference type="GO" id="GO:0008270">
    <property type="term" value="F:zinc ion binding"/>
    <property type="evidence" value="ECO:0007669"/>
    <property type="project" value="UniProtKB-KW"/>
</dbReference>
<evidence type="ECO:0000256" key="3">
    <source>
        <dbReference type="ARBA" id="ARBA00022692"/>
    </source>
</evidence>
<dbReference type="SUPFAM" id="SSF52058">
    <property type="entry name" value="L domain-like"/>
    <property type="match status" value="1"/>
</dbReference>
<keyword evidence="10" id="KW-0479">Metal-binding</keyword>
<dbReference type="SMART" id="SM00343">
    <property type="entry name" value="ZnF_C2HC"/>
    <property type="match status" value="1"/>
</dbReference>
<keyword evidence="7" id="KW-0472">Membrane</keyword>
<protein>
    <recommendedName>
        <fullName evidence="11">CCHC-type domain-containing protein</fullName>
    </recommendedName>
</protein>
<proteinExistence type="predicted"/>
<dbReference type="HOGENOM" id="CLU_441707_0_0_1"/>
<dbReference type="GO" id="GO:0016020">
    <property type="term" value="C:membrane"/>
    <property type="evidence" value="ECO:0007669"/>
    <property type="project" value="UniProtKB-SubCell"/>
</dbReference>
<keyword evidence="6" id="KW-1133">Transmembrane helix</keyword>
<evidence type="ECO:0000313" key="12">
    <source>
        <dbReference type="EnsemblPlants" id="Bo7g078700.1"/>
    </source>
</evidence>
<reference evidence="12" key="2">
    <citation type="submission" date="2015-03" db="UniProtKB">
        <authorList>
            <consortium name="EnsemblPlants"/>
        </authorList>
    </citation>
    <scope>IDENTIFICATION</scope>
</reference>
<dbReference type="Gramene" id="Bo7g078700.1">
    <property type="protein sequence ID" value="Bo7g078700.1"/>
    <property type="gene ID" value="Bo7g078700"/>
</dbReference>
<dbReference type="STRING" id="109376.A0A0D3DA61"/>
<dbReference type="InterPro" id="IPR013210">
    <property type="entry name" value="LRR_N_plant-typ"/>
</dbReference>
<evidence type="ECO:0000256" key="1">
    <source>
        <dbReference type="ARBA" id="ARBA00004167"/>
    </source>
</evidence>
<dbReference type="Gene3D" id="3.80.10.10">
    <property type="entry name" value="Ribonuclease Inhibitor"/>
    <property type="match status" value="2"/>
</dbReference>
<keyword evidence="8" id="KW-0675">Receptor</keyword>
<dbReference type="Gene3D" id="4.10.60.10">
    <property type="entry name" value="Zinc finger, CCHC-type"/>
    <property type="match status" value="1"/>
</dbReference>
<dbReference type="PANTHER" id="PTHR47986:SF24">
    <property type="entry name" value="RECEPTOR-LIKE KINASE TMK3"/>
    <property type="match status" value="1"/>
</dbReference>
<dbReference type="AlphaFoldDB" id="A0A0D3DA61"/>
<dbReference type="InterPro" id="IPR054722">
    <property type="entry name" value="PolX-like_BBD"/>
</dbReference>
<dbReference type="GO" id="GO:0003676">
    <property type="term" value="F:nucleic acid binding"/>
    <property type="evidence" value="ECO:0007669"/>
    <property type="project" value="InterPro"/>
</dbReference>
<keyword evidence="5" id="KW-0677">Repeat</keyword>
<dbReference type="PANTHER" id="PTHR47986">
    <property type="entry name" value="OSJNBA0070M12.3 PROTEIN"/>
    <property type="match status" value="1"/>
</dbReference>
<keyword evidence="10" id="KW-0863">Zinc-finger</keyword>
<keyword evidence="4" id="KW-0732">Signal</keyword>
<evidence type="ECO:0000259" key="11">
    <source>
        <dbReference type="PROSITE" id="PS50158"/>
    </source>
</evidence>
<evidence type="ECO:0000256" key="4">
    <source>
        <dbReference type="ARBA" id="ARBA00022729"/>
    </source>
</evidence>
<name>A0A0D3DA61_BRAOL</name>
<evidence type="ECO:0000256" key="7">
    <source>
        <dbReference type="ARBA" id="ARBA00023136"/>
    </source>
</evidence>
<evidence type="ECO:0000256" key="8">
    <source>
        <dbReference type="ARBA" id="ARBA00023170"/>
    </source>
</evidence>
<evidence type="ECO:0000256" key="10">
    <source>
        <dbReference type="PROSITE-ProRule" id="PRU00047"/>
    </source>
</evidence>
<dbReference type="eggNOG" id="KOG0017">
    <property type="taxonomic scope" value="Eukaryota"/>
</dbReference>
<dbReference type="PROSITE" id="PS50158">
    <property type="entry name" value="ZF_CCHC"/>
    <property type="match status" value="1"/>
</dbReference>
<keyword evidence="13" id="KW-1185">Reference proteome</keyword>
<sequence length="619" mass="68530">MESYLVSEDLWDVVDGNNTTPPRGNAATPKATKEWTRKNAKAEFALKSFISSSIFEHVSRCTSVSSIWQALDQLFNKKNEAKLQLLENDFANAKQGESSEFFIKPSLEEFENLLASQESLAMQMSGVKITDDSGSAFVARRQQSFKAKNKDGCSRHNDGSERSSRDKKKFKCYRCGKLGHFKRDCQVKLKETNMVESKSHTEDEEWGKCFTVDATHPGTPTTKNLRNDWIVDSGCSHHITGDEKLFSSLQRHDGKEAIITADNSIHRVEKEGIVVIKGDDEESITLKNVYHVPGEPRKPHLEAVKKILKYVKTTLGMGLMYKYYIHRFRFALSLKSYLNLTSDVHWSDPDPCKWDGIICGESNRIKRILLRDKDITGTLPQDLGKLSNLVEVDLQDNDFSGPIPDLSGLQYLRLFNVEHNMLTGVVPPSFTGLKTLIVANLNNNFFQGPTPLFENSDAFVPIVNGNSFCLDTPGTPCDPRVETLLSIAESFGYPVKLAMAWSGNDPCDLWAGITCSGSDVTVVNLGGFELTGTISPSFSKLTSLETIDLSNNNLTGSIPTELTTLPMLRTLNVSINNINGAVPTFSGSVNVVTSGNADIGKDGPVSHPLVELLQKMNKD</sequence>
<evidence type="ECO:0000256" key="5">
    <source>
        <dbReference type="ARBA" id="ARBA00022737"/>
    </source>
</evidence>
<evidence type="ECO:0000256" key="2">
    <source>
        <dbReference type="ARBA" id="ARBA00022614"/>
    </source>
</evidence>
<comment type="subcellular location">
    <subcellularLocation>
        <location evidence="1">Membrane</location>
        <topology evidence="1">Single-pass membrane protein</topology>
    </subcellularLocation>
</comment>
<reference evidence="12 13" key="1">
    <citation type="journal article" date="2014" name="Genome Biol.">
        <title>Transcriptome and methylome profiling reveals relics of genome dominance in the mesopolyploid Brassica oleracea.</title>
        <authorList>
            <person name="Parkin I.A."/>
            <person name="Koh C."/>
            <person name="Tang H."/>
            <person name="Robinson S.J."/>
            <person name="Kagale S."/>
            <person name="Clarke W.E."/>
            <person name="Town C.D."/>
            <person name="Nixon J."/>
            <person name="Krishnakumar V."/>
            <person name="Bidwell S.L."/>
            <person name="Denoeud F."/>
            <person name="Belcram H."/>
            <person name="Links M.G."/>
            <person name="Just J."/>
            <person name="Clarke C."/>
            <person name="Bender T."/>
            <person name="Huebert T."/>
            <person name="Mason A.S."/>
            <person name="Pires J.C."/>
            <person name="Barker G."/>
            <person name="Moore J."/>
            <person name="Walley P.G."/>
            <person name="Manoli S."/>
            <person name="Batley J."/>
            <person name="Edwards D."/>
            <person name="Nelson M.N."/>
            <person name="Wang X."/>
            <person name="Paterson A.H."/>
            <person name="King G."/>
            <person name="Bancroft I."/>
            <person name="Chalhoub B."/>
            <person name="Sharpe A.G."/>
        </authorList>
    </citation>
    <scope>NUCLEOTIDE SEQUENCE</scope>
    <source>
        <strain evidence="12 13">cv. TO1000</strain>
    </source>
</reference>
<dbReference type="PROSITE" id="PS51450">
    <property type="entry name" value="LRR"/>
    <property type="match status" value="1"/>
</dbReference>
<dbReference type="EnsemblPlants" id="Bo7g078700.1">
    <property type="protein sequence ID" value="Bo7g078700.1"/>
    <property type="gene ID" value="Bo7g078700"/>
</dbReference>
<dbReference type="Pfam" id="PF13855">
    <property type="entry name" value="LRR_8"/>
    <property type="match status" value="1"/>
</dbReference>
<dbReference type="Pfam" id="PF00098">
    <property type="entry name" value="zf-CCHC"/>
    <property type="match status" value="1"/>
</dbReference>
<keyword evidence="3" id="KW-0812">Transmembrane</keyword>
<accession>A0A0D3DA61</accession>
<organism evidence="12 13">
    <name type="scientific">Brassica oleracea var. oleracea</name>
    <dbReference type="NCBI Taxonomy" id="109376"/>
    <lineage>
        <taxon>Eukaryota</taxon>
        <taxon>Viridiplantae</taxon>
        <taxon>Streptophyta</taxon>
        <taxon>Embryophyta</taxon>
        <taxon>Tracheophyta</taxon>
        <taxon>Spermatophyta</taxon>
        <taxon>Magnoliopsida</taxon>
        <taxon>eudicotyledons</taxon>
        <taxon>Gunneridae</taxon>
        <taxon>Pentapetalae</taxon>
        <taxon>rosids</taxon>
        <taxon>malvids</taxon>
        <taxon>Brassicales</taxon>
        <taxon>Brassicaceae</taxon>
        <taxon>Brassiceae</taxon>
        <taxon>Brassica</taxon>
    </lineage>
</organism>
<dbReference type="Proteomes" id="UP000032141">
    <property type="component" value="Chromosome C7"/>
</dbReference>
<dbReference type="InterPro" id="IPR032675">
    <property type="entry name" value="LRR_dom_sf"/>
</dbReference>
<dbReference type="InterPro" id="IPR052422">
    <property type="entry name" value="Auxin_Ser/Thr_Kinase"/>
</dbReference>
<keyword evidence="9" id="KW-0325">Glycoprotein</keyword>
<evidence type="ECO:0000256" key="6">
    <source>
        <dbReference type="ARBA" id="ARBA00022989"/>
    </source>
</evidence>
<evidence type="ECO:0000256" key="9">
    <source>
        <dbReference type="ARBA" id="ARBA00023180"/>
    </source>
</evidence>